<keyword evidence="8" id="KW-0597">Phosphoprotein</keyword>
<evidence type="ECO:0000256" key="5">
    <source>
        <dbReference type="ARBA" id="ARBA00005536"/>
    </source>
</evidence>
<evidence type="ECO:0000256" key="6">
    <source>
        <dbReference type="ARBA" id="ARBA00014513"/>
    </source>
</evidence>
<keyword evidence="13" id="KW-0968">Cytoplasmic vesicle</keyword>
<comment type="subcellular location">
    <subcellularLocation>
        <location evidence="3">Cytoplasm</location>
        <location evidence="3">Cytoskeleton</location>
        <location evidence="3">Microtubule organizing center</location>
        <location evidence="3">Centrosome</location>
    </subcellularLocation>
    <subcellularLocation>
        <location evidence="4">Cytoplasmic vesicle</location>
    </subcellularLocation>
    <subcellularLocation>
        <location evidence="1">Midbody</location>
    </subcellularLocation>
    <subcellularLocation>
        <location evidence="2">Nucleus envelope</location>
    </subcellularLocation>
</comment>
<dbReference type="AlphaFoldDB" id="A0A9P0DDJ4"/>
<evidence type="ECO:0000256" key="8">
    <source>
        <dbReference type="ARBA" id="ARBA00022553"/>
    </source>
</evidence>
<dbReference type="GO" id="GO:0005813">
    <property type="term" value="C:centrosome"/>
    <property type="evidence" value="ECO:0007669"/>
    <property type="project" value="UniProtKB-SubCell"/>
</dbReference>
<evidence type="ECO:0000256" key="7">
    <source>
        <dbReference type="ARBA" id="ARBA00022490"/>
    </source>
</evidence>
<feature type="compositionally biased region" description="Acidic residues" evidence="17">
    <location>
        <begin position="300"/>
        <end position="309"/>
    </location>
</feature>
<evidence type="ECO:0000256" key="17">
    <source>
        <dbReference type="SAM" id="MobiDB-lite"/>
    </source>
</evidence>
<evidence type="ECO:0000256" key="11">
    <source>
        <dbReference type="ARBA" id="ARBA00023242"/>
    </source>
</evidence>
<accession>A0A9P0DDJ4</accession>
<comment type="function">
    <text evidence="15">ESCRT-III-like protein involved in cytokinesis, nuclear envelope reassembly and endosomal tubulation. Is required for efficient abscission during cytokinesis. Involved in recruiting VPS4A and/or VPS4B to the midbody of dividing cells. During late anaphase, involved in nuclear envelope reassembly and mitotic spindle disassembly together with the ESCRT-III complex: IST1 acts by mediating the recruitment of SPAST to the nuclear membrane, leading to microtubule severing. Recruited to the reforming nuclear envelope (NE) during anaphase by LEMD2. Regulates early endosomal tubulation together with the ESCRT-III complex by mediating the recruitment of SPAST.</text>
</comment>
<dbReference type="InterPro" id="IPR042277">
    <property type="entry name" value="IST1-like"/>
</dbReference>
<comment type="subunit">
    <text evidence="16">Interacts with CHMP1A, CHMP1B, VPS4A and VTA1. Interacts with SPAST, STAMBP, and USP8. May interact with VPS37B. May associate with the ESCRT-I complex. Interacts with MITD1, in competition with VSP4. Interacts with SPART (via MIT domain); leading to the recruitment of SPART to midbodies. Interacts with SPAST.</text>
</comment>
<dbReference type="InterPro" id="IPR005061">
    <property type="entry name" value="Ist1"/>
</dbReference>
<reference evidence="18" key="2">
    <citation type="submission" date="2022-10" db="EMBL/GenBank/DDBJ databases">
        <authorList>
            <consortium name="ENA_rothamsted_submissions"/>
            <consortium name="culmorum"/>
            <person name="King R."/>
        </authorList>
    </citation>
    <scope>NUCLEOTIDE SEQUENCE</scope>
</reference>
<comment type="similarity">
    <text evidence="5">Belongs to the IST1 family.</text>
</comment>
<evidence type="ECO:0000256" key="3">
    <source>
        <dbReference type="ARBA" id="ARBA00004300"/>
    </source>
</evidence>
<evidence type="ECO:0000256" key="2">
    <source>
        <dbReference type="ARBA" id="ARBA00004259"/>
    </source>
</evidence>
<dbReference type="PANTHER" id="PTHR12161:SF5">
    <property type="entry name" value="IST1 HOMOLOG"/>
    <property type="match status" value="1"/>
</dbReference>
<dbReference type="Pfam" id="PF03398">
    <property type="entry name" value="Ist1"/>
    <property type="match status" value="1"/>
</dbReference>
<evidence type="ECO:0000313" key="18">
    <source>
        <dbReference type="EMBL" id="CAH1118000.1"/>
    </source>
</evidence>
<dbReference type="GO" id="GO:0030496">
    <property type="term" value="C:midbody"/>
    <property type="evidence" value="ECO:0007669"/>
    <property type="project" value="UniProtKB-SubCell"/>
</dbReference>
<evidence type="ECO:0000256" key="1">
    <source>
        <dbReference type="ARBA" id="ARBA00004214"/>
    </source>
</evidence>
<reference evidence="18" key="1">
    <citation type="submission" date="2022-01" db="EMBL/GenBank/DDBJ databases">
        <authorList>
            <person name="King R."/>
        </authorList>
    </citation>
    <scope>NUCLEOTIDE SEQUENCE</scope>
</reference>
<evidence type="ECO:0000256" key="15">
    <source>
        <dbReference type="ARBA" id="ARBA00046124"/>
    </source>
</evidence>
<dbReference type="FunFam" id="1.20.1260.60:FF:000001">
    <property type="entry name" value="IST1 homolog isoform X1"/>
    <property type="match status" value="1"/>
</dbReference>
<dbReference type="GO" id="GO:0031410">
    <property type="term" value="C:cytoplasmic vesicle"/>
    <property type="evidence" value="ECO:0007669"/>
    <property type="project" value="UniProtKB-SubCell"/>
</dbReference>
<keyword evidence="11" id="KW-0539">Nucleus</keyword>
<dbReference type="Proteomes" id="UP001153737">
    <property type="component" value="Chromosome 10"/>
</dbReference>
<keyword evidence="7" id="KW-0963">Cytoplasm</keyword>
<dbReference type="GO" id="GO:0051301">
    <property type="term" value="P:cell division"/>
    <property type="evidence" value="ECO:0007669"/>
    <property type="project" value="UniProtKB-KW"/>
</dbReference>
<organism evidence="18 19">
    <name type="scientific">Phaedon cochleariae</name>
    <name type="common">Mustard beetle</name>
    <dbReference type="NCBI Taxonomy" id="80249"/>
    <lineage>
        <taxon>Eukaryota</taxon>
        <taxon>Metazoa</taxon>
        <taxon>Ecdysozoa</taxon>
        <taxon>Arthropoda</taxon>
        <taxon>Hexapoda</taxon>
        <taxon>Insecta</taxon>
        <taxon>Pterygota</taxon>
        <taxon>Neoptera</taxon>
        <taxon>Endopterygota</taxon>
        <taxon>Coleoptera</taxon>
        <taxon>Polyphaga</taxon>
        <taxon>Cucujiformia</taxon>
        <taxon>Chrysomeloidea</taxon>
        <taxon>Chrysomelidae</taxon>
        <taxon>Chrysomelinae</taxon>
        <taxon>Chrysomelini</taxon>
        <taxon>Phaedon</taxon>
    </lineage>
</organism>
<evidence type="ECO:0000256" key="12">
    <source>
        <dbReference type="ARBA" id="ARBA00023306"/>
    </source>
</evidence>
<evidence type="ECO:0000256" key="4">
    <source>
        <dbReference type="ARBA" id="ARBA00004541"/>
    </source>
</evidence>
<feature type="compositionally biased region" description="Polar residues" evidence="17">
    <location>
        <begin position="333"/>
        <end position="346"/>
    </location>
</feature>
<dbReference type="GO" id="GO:0015031">
    <property type="term" value="P:protein transport"/>
    <property type="evidence" value="ECO:0007669"/>
    <property type="project" value="InterPro"/>
</dbReference>
<name>A0A9P0DDJ4_PHACE</name>
<feature type="region of interest" description="Disordered" evidence="17">
    <location>
        <begin position="243"/>
        <end position="354"/>
    </location>
</feature>
<keyword evidence="12" id="KW-0131">Cell cycle</keyword>
<gene>
    <name evidence="18" type="ORF">PHAECO_LOCUS1902</name>
</gene>
<dbReference type="PANTHER" id="PTHR12161">
    <property type="entry name" value="IST1 FAMILY MEMBER"/>
    <property type="match status" value="1"/>
</dbReference>
<evidence type="ECO:0000313" key="19">
    <source>
        <dbReference type="Proteomes" id="UP001153737"/>
    </source>
</evidence>
<feature type="compositionally biased region" description="Polar residues" evidence="17">
    <location>
        <begin position="273"/>
        <end position="282"/>
    </location>
</feature>
<dbReference type="EMBL" id="OU896716">
    <property type="protein sequence ID" value="CAH1118000.1"/>
    <property type="molecule type" value="Genomic_DNA"/>
</dbReference>
<evidence type="ECO:0000256" key="16">
    <source>
        <dbReference type="ARBA" id="ARBA00046920"/>
    </source>
</evidence>
<keyword evidence="9" id="KW-0132">Cell division</keyword>
<evidence type="ECO:0000256" key="13">
    <source>
        <dbReference type="ARBA" id="ARBA00023329"/>
    </source>
</evidence>
<sequence length="367" mass="41056">MFASGPNYPKLKTNLRLAISRLKLLQKKKTELIEKSRREIGDYILAGKVERAKIRVETIIREDYLVEALELVEMYCDLLLARFGLISNMKELDDGISEAVSSLIWVSPRLQSDIQELKVIADLLGSKYGPSFVEACKIESIEAISAKLKHKLSIHSPPKLLVEKYMIEISKCYNIPYEPDPQIMAMERGNDALLIDLSSNNSNNLGGGGMPQPPGFMGYPLPPPLPHLMDPMPGPAAFSYPPMNEKELNVGPSAPPSGFSYNIPPEDEKESNTDNTDNNLPTYHNLYPGVNLQETPTDPTLDDNMEDNDDKPKPAPRLKMNGKTYDLPELPSVPSTLPQPHGSNSQTKDDIDFDDLTRRFNELKKKH</sequence>
<dbReference type="OrthoDB" id="29853at2759"/>
<evidence type="ECO:0000256" key="10">
    <source>
        <dbReference type="ARBA" id="ARBA00023212"/>
    </source>
</evidence>
<dbReference type="GO" id="GO:0005635">
    <property type="term" value="C:nuclear envelope"/>
    <property type="evidence" value="ECO:0007669"/>
    <property type="project" value="UniProtKB-SubCell"/>
</dbReference>
<protein>
    <recommendedName>
        <fullName evidence="6">IST1 homolog</fullName>
    </recommendedName>
    <alternativeName>
        <fullName evidence="14">Charged multivesicular body protein 8</fullName>
    </alternativeName>
</protein>
<keyword evidence="19" id="KW-1185">Reference proteome</keyword>
<keyword evidence="10" id="KW-0206">Cytoskeleton</keyword>
<evidence type="ECO:0000256" key="9">
    <source>
        <dbReference type="ARBA" id="ARBA00022618"/>
    </source>
</evidence>
<dbReference type="Gene3D" id="1.20.1260.60">
    <property type="entry name" value="Vacuolar protein sorting-associated protein Ist1"/>
    <property type="match status" value="1"/>
</dbReference>
<evidence type="ECO:0000256" key="14">
    <source>
        <dbReference type="ARBA" id="ARBA00032374"/>
    </source>
</evidence>
<proteinExistence type="inferred from homology"/>